<keyword evidence="6" id="KW-0998">Cell outer membrane</keyword>
<evidence type="ECO:0000256" key="4">
    <source>
        <dbReference type="ARBA" id="ARBA00022729"/>
    </source>
</evidence>
<protein>
    <recommendedName>
        <fullName evidence="13">DUF560 domain-containing protein</fullName>
    </recommendedName>
</protein>
<feature type="signal peptide" evidence="8">
    <location>
        <begin position="1"/>
        <end position="25"/>
    </location>
</feature>
<evidence type="ECO:0000259" key="9">
    <source>
        <dbReference type="Pfam" id="PF04575"/>
    </source>
</evidence>
<dbReference type="Pfam" id="PF04575">
    <property type="entry name" value="SlipAM"/>
    <property type="match status" value="1"/>
</dbReference>
<evidence type="ECO:0000256" key="6">
    <source>
        <dbReference type="ARBA" id="ARBA00023237"/>
    </source>
</evidence>
<reference evidence="11" key="1">
    <citation type="submission" date="2013-07" db="EMBL/GenBank/DDBJ databases">
        <title>Sub-species coevolution in mutualistic symbiosis.</title>
        <authorList>
            <person name="Murfin K."/>
            <person name="Klassen J."/>
            <person name="Lee M."/>
            <person name="Forst S."/>
            <person name="Stock P."/>
            <person name="Goodrich-Blair H."/>
        </authorList>
    </citation>
    <scope>NUCLEOTIDE SEQUENCE [LARGE SCALE GENOMIC DNA]</scope>
    <source>
        <strain evidence="11">Puntauvense</strain>
    </source>
</reference>
<evidence type="ECO:0008006" key="13">
    <source>
        <dbReference type="Google" id="ProtNLM"/>
    </source>
</evidence>
<comment type="similarity">
    <text evidence="7">Belongs to the Slam family.</text>
</comment>
<keyword evidence="4 8" id="KW-0732">Signal</keyword>
<keyword evidence="3" id="KW-0812">Transmembrane</keyword>
<feature type="chain" id="PRO_5001721459" description="DUF560 domain-containing protein" evidence="8">
    <location>
        <begin position="26"/>
        <end position="492"/>
    </location>
</feature>
<sequence length="492" mass="56822">MSDNITTPILLTALMALCLSLPVYADEDTNRKIWQEAQHNQQEHEADLITPEPIFIEDGASSIVINGQTFQVENNLNNIGQALYLATNHRQWPDVRRFLTAYQKLSGHDVMLVSFAQGGLARFEGDLDLAAYHYQKLLNQQPDFTRIKLELARVYFENHKNREAEQLFAGLSEQTPLPETVLKNINSYLKAIALRSDWRGSFSVGYAYNDNVNMSPDQEPTCLTYKPDGGCYEELHIPKAIKKWGMSYDATLSRRYQLSGHHGIFGRGLIYGENYRDYHAENENTVLLVSGYNYKSRNHDFSFGPLFEYKQRAGDTYYRATGVKTEWRQTFSPKTALNIELEHKQLRHQQRYHWKNGDLSSSYLTLSHAISKEFVVFGGGDWVYRNNPQPADRYQQWGIRAGISGQIYPGINGSLSATLRERRFGAYSPILHARRQDDEQIYTAVIKVPAAEILGMTPSITFRHRRNHSSVNWRYNYNYNKNEVLLRLEKYF</sequence>
<evidence type="ECO:0000313" key="12">
    <source>
        <dbReference type="Proteomes" id="UP000028511"/>
    </source>
</evidence>
<evidence type="ECO:0000256" key="8">
    <source>
        <dbReference type="SAM" id="SignalP"/>
    </source>
</evidence>
<evidence type="ECO:0000256" key="7">
    <source>
        <dbReference type="ARBA" id="ARBA00023609"/>
    </source>
</evidence>
<organism evidence="11 12">
    <name type="scientific">Xenorhabdus bovienii str. puntauvense</name>
    <dbReference type="NCBI Taxonomy" id="1398201"/>
    <lineage>
        <taxon>Bacteria</taxon>
        <taxon>Pseudomonadati</taxon>
        <taxon>Pseudomonadota</taxon>
        <taxon>Gammaproteobacteria</taxon>
        <taxon>Enterobacterales</taxon>
        <taxon>Morganellaceae</taxon>
        <taxon>Xenorhabdus</taxon>
    </lineage>
</organism>
<dbReference type="Gene3D" id="1.25.40.10">
    <property type="entry name" value="Tetratricopeptide repeat domain"/>
    <property type="match status" value="1"/>
</dbReference>
<dbReference type="HOGENOM" id="CLU_034927_2_0_6"/>
<dbReference type="Pfam" id="PF24575">
    <property type="entry name" value="TPR_Slam"/>
    <property type="match status" value="1"/>
</dbReference>
<name>A0A077NEX6_XENBV</name>
<evidence type="ECO:0000259" key="10">
    <source>
        <dbReference type="Pfam" id="PF24575"/>
    </source>
</evidence>
<feature type="domain" description="Surface lipoprotein assembly modifier C-terminal" evidence="9">
    <location>
        <begin position="198"/>
        <end position="492"/>
    </location>
</feature>
<dbReference type="Proteomes" id="UP000028511">
    <property type="component" value="Unassembled WGS sequence"/>
</dbReference>
<evidence type="ECO:0000256" key="5">
    <source>
        <dbReference type="ARBA" id="ARBA00023136"/>
    </source>
</evidence>
<comment type="subcellular location">
    <subcellularLocation>
        <location evidence="1">Cell outer membrane</location>
        <topology evidence="1">Multi-pass membrane protein</topology>
    </subcellularLocation>
</comment>
<dbReference type="InterPro" id="IPR011990">
    <property type="entry name" value="TPR-like_helical_dom_sf"/>
</dbReference>
<dbReference type="InterPro" id="IPR057556">
    <property type="entry name" value="TPR_Slam"/>
</dbReference>
<feature type="domain" description="Surface lipoprotein assembly modifier N-terminal TPR repeats region" evidence="10">
    <location>
        <begin position="69"/>
        <end position="168"/>
    </location>
</feature>
<comment type="caution">
    <text evidence="11">The sequence shown here is derived from an EMBL/GenBank/DDBJ whole genome shotgun (WGS) entry which is preliminary data.</text>
</comment>
<keyword evidence="2" id="KW-1134">Transmembrane beta strand</keyword>
<dbReference type="RefSeq" id="WP_038208191.1">
    <property type="nucleotide sequence ID" value="NZ_CAWLWN010000184.1"/>
</dbReference>
<dbReference type="AlphaFoldDB" id="A0A077NEX6"/>
<gene>
    <name evidence="11" type="ORF">XBP1_2070061</name>
</gene>
<dbReference type="InterPro" id="IPR007655">
    <property type="entry name" value="Slam_C"/>
</dbReference>
<accession>A0A077NEX6</accession>
<dbReference type="EMBL" id="CBSW010000121">
    <property type="protein sequence ID" value="CDG96405.1"/>
    <property type="molecule type" value="Genomic_DNA"/>
</dbReference>
<dbReference type="GO" id="GO:0009279">
    <property type="term" value="C:cell outer membrane"/>
    <property type="evidence" value="ECO:0007669"/>
    <property type="project" value="UniProtKB-SubCell"/>
</dbReference>
<evidence type="ECO:0000256" key="2">
    <source>
        <dbReference type="ARBA" id="ARBA00022452"/>
    </source>
</evidence>
<dbReference type="SUPFAM" id="SSF48452">
    <property type="entry name" value="TPR-like"/>
    <property type="match status" value="1"/>
</dbReference>
<evidence type="ECO:0000256" key="3">
    <source>
        <dbReference type="ARBA" id="ARBA00022692"/>
    </source>
</evidence>
<proteinExistence type="inferred from homology"/>
<keyword evidence="5" id="KW-0472">Membrane</keyword>
<evidence type="ECO:0000256" key="1">
    <source>
        <dbReference type="ARBA" id="ARBA00004571"/>
    </source>
</evidence>
<evidence type="ECO:0000313" key="11">
    <source>
        <dbReference type="EMBL" id="CDG96405.1"/>
    </source>
</evidence>